<protein>
    <recommendedName>
        <fullName evidence="5">THUMP domain-containing protein</fullName>
    </recommendedName>
</protein>
<dbReference type="PROSITE" id="PS51165">
    <property type="entry name" value="THUMP"/>
    <property type="match status" value="1"/>
</dbReference>
<evidence type="ECO:0000313" key="7">
    <source>
        <dbReference type="Proteomes" id="UP000016426"/>
    </source>
</evidence>
<evidence type="ECO:0000259" key="5">
    <source>
        <dbReference type="PROSITE" id="PS51165"/>
    </source>
</evidence>
<proteinExistence type="predicted"/>
<dbReference type="Gene3D" id="3.40.50.150">
    <property type="entry name" value="Vaccinia Virus protein VP39"/>
    <property type="match status" value="1"/>
</dbReference>
<dbReference type="CDD" id="cd11715">
    <property type="entry name" value="THUMP_AdoMetMT"/>
    <property type="match status" value="1"/>
</dbReference>
<dbReference type="Pfam" id="PF02926">
    <property type="entry name" value="THUMP"/>
    <property type="match status" value="1"/>
</dbReference>
<feature type="compositionally biased region" description="Basic and acidic residues" evidence="4">
    <location>
        <begin position="12"/>
        <end position="22"/>
    </location>
</feature>
<keyword evidence="1" id="KW-0489">Methyltransferase</keyword>
<keyword evidence="2" id="KW-0808">Transferase</keyword>
<feature type="domain" description="THUMP" evidence="5">
    <location>
        <begin position="549"/>
        <end position="660"/>
    </location>
</feature>
<dbReference type="PROSITE" id="PS00092">
    <property type="entry name" value="N6_MTASE"/>
    <property type="match status" value="1"/>
</dbReference>
<feature type="compositionally biased region" description="Basic and acidic residues" evidence="4">
    <location>
        <begin position="57"/>
        <end position="259"/>
    </location>
</feature>
<dbReference type="InterPro" id="IPR002052">
    <property type="entry name" value="DNA_methylase_N6_adenine_CS"/>
</dbReference>
<dbReference type="Gene3D" id="3.30.2130.30">
    <property type="match status" value="1"/>
</dbReference>
<evidence type="ECO:0000256" key="1">
    <source>
        <dbReference type="ARBA" id="ARBA00022603"/>
    </source>
</evidence>
<evidence type="ECO:0000256" key="4">
    <source>
        <dbReference type="SAM" id="MobiDB-lite"/>
    </source>
</evidence>
<reference evidence="6 7" key="1">
    <citation type="journal article" date="2013" name="Genome Announc.">
        <title>Genome Sequence of the Pigment-Producing Bacterium Pseudogulbenkiania ferrooxidans, Isolated from Loktak Lake.</title>
        <authorList>
            <person name="Puranik S."/>
            <person name="Talkal R."/>
            <person name="Qureshi A."/>
            <person name="Khardenavis A."/>
            <person name="Kapley A."/>
            <person name="Purohit H.J."/>
        </authorList>
    </citation>
    <scope>NUCLEOTIDE SEQUENCE [LARGE SCALE GENOMIC DNA]</scope>
    <source>
        <strain evidence="6 7">EGD-HP2</strain>
    </source>
</reference>
<dbReference type="Pfam" id="PF22020">
    <property type="entry name" value="RlmL_1st"/>
    <property type="match status" value="1"/>
</dbReference>
<accession>A0ABN0N296</accession>
<gene>
    <name evidence="6" type="ORF">O166_15985</name>
</gene>
<feature type="compositionally biased region" description="Basic and acidic residues" evidence="4">
    <location>
        <begin position="270"/>
        <end position="457"/>
    </location>
</feature>
<dbReference type="InterPro" id="IPR004114">
    <property type="entry name" value="THUMP_dom"/>
</dbReference>
<keyword evidence="7" id="KW-1185">Reference proteome</keyword>
<dbReference type="InterPro" id="IPR029063">
    <property type="entry name" value="SAM-dependent_MTases_sf"/>
</dbReference>
<keyword evidence="3" id="KW-0694">RNA-binding</keyword>
<dbReference type="SMART" id="SM00981">
    <property type="entry name" value="THUMP"/>
    <property type="match status" value="1"/>
</dbReference>
<name>A0ABN0N296_9NEIS</name>
<feature type="compositionally biased region" description="Basic and acidic residues" evidence="4">
    <location>
        <begin position="468"/>
        <end position="488"/>
    </location>
</feature>
<feature type="region of interest" description="Disordered" evidence="4">
    <location>
        <begin position="1"/>
        <end position="494"/>
    </location>
</feature>
<dbReference type="Proteomes" id="UP000016426">
    <property type="component" value="Unassembled WGS sequence"/>
</dbReference>
<dbReference type="SUPFAM" id="SSF53335">
    <property type="entry name" value="S-adenosyl-L-methionine-dependent methyltransferases"/>
    <property type="match status" value="1"/>
</dbReference>
<dbReference type="Pfam" id="PF01170">
    <property type="entry name" value="UPF0020"/>
    <property type="match status" value="1"/>
</dbReference>
<dbReference type="PRINTS" id="PR00507">
    <property type="entry name" value="N12N6MTFRASE"/>
</dbReference>
<dbReference type="InterPro" id="IPR054170">
    <property type="entry name" value="RlmL_1st"/>
</dbReference>
<dbReference type="PANTHER" id="PTHR47313">
    <property type="entry name" value="RIBOSOMAL RNA LARGE SUBUNIT METHYLTRANSFERASE K/L"/>
    <property type="match status" value="1"/>
</dbReference>
<dbReference type="EMBL" id="AVPH01000284">
    <property type="protein sequence ID" value="ERE00099.1"/>
    <property type="molecule type" value="Genomic_DNA"/>
</dbReference>
<dbReference type="InterPro" id="IPR000241">
    <property type="entry name" value="RlmKL-like_Mtase"/>
</dbReference>
<feature type="compositionally biased region" description="Basic residues" evidence="4">
    <location>
        <begin position="1"/>
        <end position="11"/>
    </location>
</feature>
<dbReference type="PANTHER" id="PTHR47313:SF1">
    <property type="entry name" value="RIBOSOMAL RNA LARGE SUBUNIT METHYLTRANSFERASE K_L"/>
    <property type="match status" value="1"/>
</dbReference>
<evidence type="ECO:0000256" key="2">
    <source>
        <dbReference type="ARBA" id="ARBA00022679"/>
    </source>
</evidence>
<comment type="caution">
    <text evidence="6">The sequence shown here is derived from an EMBL/GenBank/DDBJ whole genome shotgun (WGS) entry which is preliminary data.</text>
</comment>
<evidence type="ECO:0000256" key="3">
    <source>
        <dbReference type="PROSITE-ProRule" id="PRU00529"/>
    </source>
</evidence>
<evidence type="ECO:0000313" key="6">
    <source>
        <dbReference type="EMBL" id="ERE00099.1"/>
    </source>
</evidence>
<dbReference type="RefSeq" id="WP_021478812.1">
    <property type="nucleotide sequence ID" value="NZ_AVPH01000284.1"/>
</dbReference>
<organism evidence="6 7">
    <name type="scientific">Pseudogulbenkiania ferrooxidans EGD-HP2</name>
    <dbReference type="NCBI Taxonomy" id="1388764"/>
    <lineage>
        <taxon>Bacteria</taxon>
        <taxon>Pseudomonadati</taxon>
        <taxon>Pseudomonadota</taxon>
        <taxon>Betaproteobacteria</taxon>
        <taxon>Neisseriales</taxon>
        <taxon>Chromobacteriaceae</taxon>
        <taxon>Pseudogulbenkiania</taxon>
    </lineage>
</organism>
<sequence>MSSFRSRQRASQRRDQTSRERAANSPAGGNPSAPDRQPQDGKPRAPYSGQRPGPGKPDWKPGQEQRRFDKRPDDRGEGQQKRFNRDGDKPAWQPRQDDRRFDKRPDDRGEGQQKRFNRDGDKPAWQPRQDDRRFDKRSDERGEGQQKRFNRDGDKPAWQPRQDDRRFDKRQPEAGHERRYDRDRGPSSRKPLPEGVERASEFRRDGAPQDKRYSRDRGPSGRKPLHTEDAPPREFKPRAEGDFRRDDKPQWQAREDRAPYGDNGPRKVFAKREGGDSHSRRDDKPQWQPREDRAPRHDGDAPRKPFAKRDDGEPDNRFRRDDKPQWQPREDRGPRQDGDAPRKLFSKREDGERDNRFRRDDKPQWQPREDREPRHDGDAPRKLFSKREDGERDNRFRRDDKPQWQPREDRAPRQDGDAPRKLFSKREDGERNNRFSRDDKPQWQPREDRGPRGDRHEHRPRGLQPFGDTHRVDQPRRAFEQRPHDGGHGHAPAARAENVITNRLDSRLSLFAPCPRGLEQILADELLALGAGDIAPTDGGVAFAGDARLMMAVNLHSRTASRVLLRLAHGGYHADQDIYRLAMGVDWPRWFDVSRTIKLKADGIAARVKSLDYIGLTVKDAICDRFRQTHQGRPSVDTRHPDVRVNVFLTADEATIYLDTSGEPLFKRGWREETGEAPLRENLAAGILLLAGYDGSQPLLDPMCGSGTFLVEAADIALNRAPGRARSFGFEALSSFDSAAWEKLQLDARKAEQPAASLAIRGSDRSQAMINIARANLERAGLADLIEVAAADVADTRPHAGHGLIVSNPPYGVRLEEQEQLATWYPELGDWLKAHFAGWTACLFSGDLRLGKLIHLAPKRRTPLFNGSLQCRLFVINMVEGSARKQKDGENGTESENGVQ</sequence>